<evidence type="ECO:0000313" key="1">
    <source>
        <dbReference type="EMBL" id="THY69873.1"/>
    </source>
</evidence>
<protein>
    <submittedName>
        <fullName evidence="1">Uncharacterized protein</fullName>
    </submittedName>
</protein>
<dbReference type="EMBL" id="QZBJ01000089">
    <property type="protein sequence ID" value="THY69873.1"/>
    <property type="molecule type" value="Genomic_DNA"/>
</dbReference>
<dbReference type="Proteomes" id="UP000305064">
    <property type="component" value="Unassembled WGS sequence"/>
</dbReference>
<dbReference type="AlphaFoldDB" id="A0A4S9VT12"/>
<gene>
    <name evidence="1" type="ORF">D6C94_09156</name>
</gene>
<proteinExistence type="predicted"/>
<accession>A0A4S9VT12</accession>
<sequence>MPHEPLITNLTLFYQTLAALQHISPSDILLPPNQISLTAAHDAGLCPEAIDLLHRLPHLSSDVSSLPILPDGTQAVFYTSEDEDLDWARRPTYQDAPEIASSAFVLTNPNIYGTSLIYDTLSRKLLPWEAWGKHVDFEIAEMENPFEDCNGGDAKPADEILKSWIGKFITLAWVPFGDQIVVEPDEDEVRDAMRDVDVMVQYQAQFIQWSFRDVYMAAGWDATAEDLETASKDFDIVEFARMQAEWLNETQEMLDRAYEQQWPWQKIRMELGGELGDNQRARLLDVVIGDGYQQRHIEL</sequence>
<comment type="caution">
    <text evidence="1">The sequence shown here is derived from an EMBL/GenBank/DDBJ whole genome shotgun (WGS) entry which is preliminary data.</text>
</comment>
<name>A0A4S9VT12_AURPU</name>
<organism evidence="1 2">
    <name type="scientific">Aureobasidium pullulans</name>
    <name type="common">Black yeast</name>
    <name type="synonym">Pullularia pullulans</name>
    <dbReference type="NCBI Taxonomy" id="5580"/>
    <lineage>
        <taxon>Eukaryota</taxon>
        <taxon>Fungi</taxon>
        <taxon>Dikarya</taxon>
        <taxon>Ascomycota</taxon>
        <taxon>Pezizomycotina</taxon>
        <taxon>Dothideomycetes</taxon>
        <taxon>Dothideomycetidae</taxon>
        <taxon>Dothideales</taxon>
        <taxon>Saccotheciaceae</taxon>
        <taxon>Aureobasidium</taxon>
    </lineage>
</organism>
<reference evidence="1 2" key="1">
    <citation type="submission" date="2018-10" db="EMBL/GenBank/DDBJ databases">
        <title>Fifty Aureobasidium pullulans genomes reveal a recombining polyextremotolerant generalist.</title>
        <authorList>
            <person name="Gostincar C."/>
            <person name="Turk M."/>
            <person name="Zajc J."/>
            <person name="Gunde-Cimerman N."/>
        </authorList>
    </citation>
    <scope>NUCLEOTIDE SEQUENCE [LARGE SCALE GENOMIC DNA]</scope>
    <source>
        <strain evidence="1 2">EXF-4256</strain>
    </source>
</reference>
<evidence type="ECO:0000313" key="2">
    <source>
        <dbReference type="Proteomes" id="UP000305064"/>
    </source>
</evidence>